<dbReference type="AlphaFoldDB" id="A0A2G8QY33"/>
<evidence type="ECO:0000256" key="1">
    <source>
        <dbReference type="SAM" id="SignalP"/>
    </source>
</evidence>
<name>A0A2G8QY33_9RHOB</name>
<proteinExistence type="predicted"/>
<dbReference type="EMBL" id="AWWI01000182">
    <property type="protein sequence ID" value="PIL13808.1"/>
    <property type="molecule type" value="Genomic_DNA"/>
</dbReference>
<reference evidence="2 3" key="1">
    <citation type="submission" date="2013-09" db="EMBL/GenBank/DDBJ databases">
        <title>Genome sequencing of Phaeobacter antarcticus sp. nov. SM1211.</title>
        <authorList>
            <person name="Zhang X.-Y."/>
            <person name="Liu C."/>
            <person name="Chen X.-L."/>
            <person name="Xie B.-B."/>
            <person name="Qin Q.-L."/>
            <person name="Rong J.-C."/>
            <person name="Zhang Y.-Z."/>
        </authorList>
    </citation>
    <scope>NUCLEOTIDE SEQUENCE [LARGE SCALE GENOMIC DNA]</scope>
    <source>
        <strain evidence="2 3">SM1211</strain>
    </source>
</reference>
<feature type="chain" id="PRO_5013641174" evidence="1">
    <location>
        <begin position="16"/>
        <end position="93"/>
    </location>
</feature>
<evidence type="ECO:0000313" key="2">
    <source>
        <dbReference type="EMBL" id="PIL13808.1"/>
    </source>
</evidence>
<sequence>MMRFLPALLLLCACAQFPELDSTQTPGVDSMPYPRLVPVDTLLTGDTPEATPEMRDGVLGRVSALQSRADGLRAPVVDAATQAQMARGVADPQ</sequence>
<organism evidence="2 3">
    <name type="scientific">Puniceibacterium antarcticum</name>
    <dbReference type="NCBI Taxonomy" id="1206336"/>
    <lineage>
        <taxon>Bacteria</taxon>
        <taxon>Pseudomonadati</taxon>
        <taxon>Pseudomonadota</taxon>
        <taxon>Alphaproteobacteria</taxon>
        <taxon>Rhodobacterales</taxon>
        <taxon>Paracoccaceae</taxon>
        <taxon>Puniceibacterium</taxon>
    </lineage>
</organism>
<accession>A0A2G8QY33</accession>
<dbReference type="RefSeq" id="WP_245875878.1">
    <property type="nucleotide sequence ID" value="NZ_AWWI01000182.1"/>
</dbReference>
<evidence type="ECO:0000313" key="3">
    <source>
        <dbReference type="Proteomes" id="UP000231259"/>
    </source>
</evidence>
<keyword evidence="3" id="KW-1185">Reference proteome</keyword>
<feature type="signal peptide" evidence="1">
    <location>
        <begin position="1"/>
        <end position="15"/>
    </location>
</feature>
<dbReference type="Proteomes" id="UP000231259">
    <property type="component" value="Unassembled WGS sequence"/>
</dbReference>
<gene>
    <name evidence="2" type="ORF">P775_27990</name>
</gene>
<comment type="caution">
    <text evidence="2">The sequence shown here is derived from an EMBL/GenBank/DDBJ whole genome shotgun (WGS) entry which is preliminary data.</text>
</comment>
<protein>
    <submittedName>
        <fullName evidence="2">Uncharacterized protein</fullName>
    </submittedName>
</protein>
<keyword evidence="1" id="KW-0732">Signal</keyword>